<keyword evidence="2" id="KW-0472">Membrane</keyword>
<dbReference type="Gene3D" id="2.20.200.10">
    <property type="entry name" value="Outer membrane efflux proteins (OEP)"/>
    <property type="match status" value="1"/>
</dbReference>
<dbReference type="OrthoDB" id="9783100at2"/>
<protein>
    <submittedName>
        <fullName evidence="4">Antibiotic efflux pump outer membrane protein ArpC</fullName>
    </submittedName>
</protein>
<gene>
    <name evidence="4" type="primary">arpC_1</name>
    <name evidence="4" type="ORF">BHE75_02478</name>
</gene>
<feature type="coiled-coil region" evidence="3">
    <location>
        <begin position="385"/>
        <end position="419"/>
    </location>
</feature>
<dbReference type="SUPFAM" id="SSF56954">
    <property type="entry name" value="Outer membrane efflux proteins (OEP)"/>
    <property type="match status" value="1"/>
</dbReference>
<dbReference type="NCBIfam" id="TIGR01845">
    <property type="entry name" value="outer_NodT"/>
    <property type="match status" value="1"/>
</dbReference>
<organism evidence="4 5">
    <name type="scientific">Edaphosphingomonas haloaromaticamans</name>
    <dbReference type="NCBI Taxonomy" id="653954"/>
    <lineage>
        <taxon>Bacteria</taxon>
        <taxon>Pseudomonadati</taxon>
        <taxon>Pseudomonadota</taxon>
        <taxon>Alphaproteobacteria</taxon>
        <taxon>Sphingomonadales</taxon>
        <taxon>Rhizorhabdaceae</taxon>
        <taxon>Edaphosphingomonas</taxon>
    </lineage>
</organism>
<comment type="caution">
    <text evidence="4">The sequence shown here is derived from an EMBL/GenBank/DDBJ whole genome shotgun (WGS) entry which is preliminary data.</text>
</comment>
<proteinExistence type="inferred from homology"/>
<keyword evidence="5" id="KW-1185">Reference proteome</keyword>
<keyword evidence="2" id="KW-0449">Lipoprotein</keyword>
<evidence type="ECO:0000256" key="3">
    <source>
        <dbReference type="SAM" id="Coils"/>
    </source>
</evidence>
<dbReference type="GO" id="GO:0005886">
    <property type="term" value="C:plasma membrane"/>
    <property type="evidence" value="ECO:0007669"/>
    <property type="project" value="UniProtKB-SubCell"/>
</dbReference>
<evidence type="ECO:0000256" key="1">
    <source>
        <dbReference type="ARBA" id="ARBA00007613"/>
    </source>
</evidence>
<dbReference type="PANTHER" id="PTHR30203">
    <property type="entry name" value="OUTER MEMBRANE CATION EFFLUX PROTEIN"/>
    <property type="match status" value="1"/>
</dbReference>
<dbReference type="InterPro" id="IPR010131">
    <property type="entry name" value="MdtP/NodT-like"/>
</dbReference>
<comment type="similarity">
    <text evidence="1 2">Belongs to the outer membrane factor (OMF) (TC 1.B.17) family.</text>
</comment>
<comment type="subcellular location">
    <subcellularLocation>
        <location evidence="2">Cell membrane</location>
        <topology evidence="2">Lipid-anchor</topology>
    </subcellularLocation>
</comment>
<evidence type="ECO:0000313" key="5">
    <source>
        <dbReference type="Proteomes" id="UP000179467"/>
    </source>
</evidence>
<dbReference type="PANTHER" id="PTHR30203:SF25">
    <property type="entry name" value="OUTER MEMBRANE PROTEIN-RELATED"/>
    <property type="match status" value="1"/>
</dbReference>
<dbReference type="Proteomes" id="UP000179467">
    <property type="component" value="Unassembled WGS sequence"/>
</dbReference>
<dbReference type="GO" id="GO:0015562">
    <property type="term" value="F:efflux transmembrane transporter activity"/>
    <property type="evidence" value="ECO:0007669"/>
    <property type="project" value="InterPro"/>
</dbReference>
<dbReference type="Pfam" id="PF02321">
    <property type="entry name" value="OEP"/>
    <property type="match status" value="2"/>
</dbReference>
<sequence>MTIAPTLRPIGATALLALLSACAVGPDYRAPAPSDLKVPERFLAERPGAEIDLARWWTSFDDPVLTQLVDKSLAANLDVAVAGARLRQARASLRQAQGGALPSLSASGSVSRSIGNDGNTYVDPSTGQTISRGGDTTIFRAGFDASWEADIFGGIRRSIEAARANAQSSEANLHFTQVSVASEVGLNYLAARLAQVRLDIARRNLATQDETVEIVGWRVQAGLVSSLDLEQARQLRANTAATIPNLETSYNNAVNRIAVLLGEAPGAVNGLLREPQAVPLPPEAIGAAIPAEIVQRRPDIAAAERTLAAETARIGVATAQLYPALRLSGSFSGSDTSLGDLPSAMIGNLVAGITAPIFNGGQIRAQIEGQRASADAALATYRQTVLTALEEVENALTALTNAERREREVIAAAEAAENAVIYARSQYRAGLIDFQALLESERSLLSAQDSRASARADRANATVQLYKALGGGWEAAPIPATALSTRP</sequence>
<feature type="signal peptide" evidence="2">
    <location>
        <begin position="1"/>
        <end position="23"/>
    </location>
</feature>
<keyword evidence="3" id="KW-0175">Coiled coil</keyword>
<reference evidence="4 5" key="1">
    <citation type="submission" date="2016-09" db="EMBL/GenBank/DDBJ databases">
        <title>Metabolic pathway, cell adaptation mechanisms and a novel monoxygenase revealed through proteogenomic-transcription analysis of a Sphingomonas haloaromaticamans strain degrading the fungicide ortho-phenylphenol.</title>
        <authorList>
            <person name="Perruchon C."/>
            <person name="Papadopoulou E.S."/>
            <person name="Rousidou C."/>
            <person name="Vasileiadis S."/>
            <person name="Tanou G."/>
            <person name="Amoutzias G."/>
            <person name="Molassiotis A."/>
            <person name="Karpouzas D.G."/>
        </authorList>
    </citation>
    <scope>NUCLEOTIDE SEQUENCE [LARGE SCALE GENOMIC DNA]</scope>
    <source>
        <strain evidence="4 5">P3</strain>
    </source>
</reference>
<evidence type="ECO:0000313" key="4">
    <source>
        <dbReference type="EMBL" id="OHT20480.1"/>
    </source>
</evidence>
<dbReference type="RefSeq" id="WP_070934019.1">
    <property type="nucleotide sequence ID" value="NZ_MIPT01000001.1"/>
</dbReference>
<dbReference type="AlphaFoldDB" id="A0A1S1HIX9"/>
<feature type="chain" id="PRO_5010000468" evidence="2">
    <location>
        <begin position="24"/>
        <end position="487"/>
    </location>
</feature>
<keyword evidence="2" id="KW-1134">Transmembrane beta strand</keyword>
<evidence type="ECO:0000256" key="2">
    <source>
        <dbReference type="RuleBase" id="RU362097"/>
    </source>
</evidence>
<dbReference type="EMBL" id="MIPT01000001">
    <property type="protein sequence ID" value="OHT20480.1"/>
    <property type="molecule type" value="Genomic_DNA"/>
</dbReference>
<keyword evidence="2" id="KW-0564">Palmitate</keyword>
<dbReference type="InterPro" id="IPR003423">
    <property type="entry name" value="OMP_efflux"/>
</dbReference>
<name>A0A1S1HIX9_9SPHN</name>
<accession>A0A1S1HIX9</accession>
<keyword evidence="2" id="KW-0812">Transmembrane</keyword>
<dbReference type="Gene3D" id="1.20.1600.10">
    <property type="entry name" value="Outer membrane efflux proteins (OEP)"/>
    <property type="match status" value="1"/>
</dbReference>
<keyword evidence="2" id="KW-0732">Signal</keyword>